<feature type="short sequence motif" description="GXGXXG" evidence="4">
    <location>
        <begin position="29"/>
        <end position="34"/>
    </location>
</feature>
<dbReference type="Pfam" id="PF01734">
    <property type="entry name" value="Patatin"/>
    <property type="match status" value="1"/>
</dbReference>
<name>A0A6N8DPF6_RHOAC</name>
<keyword evidence="2 4" id="KW-0442">Lipid degradation</keyword>
<dbReference type="PROSITE" id="PS51635">
    <property type="entry name" value="PNPLA"/>
    <property type="match status" value="1"/>
</dbReference>
<keyword evidence="3 4" id="KW-0443">Lipid metabolism</keyword>
<feature type="active site" description="Proton acceptor" evidence="4">
    <location>
        <position position="193"/>
    </location>
</feature>
<dbReference type="PANTHER" id="PTHR14226">
    <property type="entry name" value="NEUROPATHY TARGET ESTERASE/SWISS CHEESE D.MELANOGASTER"/>
    <property type="match status" value="1"/>
</dbReference>
<evidence type="ECO:0000256" key="4">
    <source>
        <dbReference type="PROSITE-ProRule" id="PRU01161"/>
    </source>
</evidence>
<keyword evidence="1 4" id="KW-0378">Hydrolase</keyword>
<dbReference type="PANTHER" id="PTHR14226:SF78">
    <property type="entry name" value="SLR0060 PROTEIN"/>
    <property type="match status" value="1"/>
</dbReference>
<feature type="active site" description="Nucleophile" evidence="4">
    <location>
        <position position="59"/>
    </location>
</feature>
<dbReference type="EMBL" id="WNKS01000010">
    <property type="protein sequence ID" value="MTV31736.1"/>
    <property type="molecule type" value="Genomic_DNA"/>
</dbReference>
<dbReference type="InterPro" id="IPR050301">
    <property type="entry name" value="NTE"/>
</dbReference>
<dbReference type="InterPro" id="IPR016035">
    <property type="entry name" value="Acyl_Trfase/lysoPLipase"/>
</dbReference>
<dbReference type="GO" id="GO:0016787">
    <property type="term" value="F:hydrolase activity"/>
    <property type="evidence" value="ECO:0007669"/>
    <property type="project" value="UniProtKB-UniRule"/>
</dbReference>
<organism evidence="6 7">
    <name type="scientific">Rhodoblastus acidophilus</name>
    <name type="common">Rhodopseudomonas acidophila</name>
    <dbReference type="NCBI Taxonomy" id="1074"/>
    <lineage>
        <taxon>Bacteria</taxon>
        <taxon>Pseudomonadati</taxon>
        <taxon>Pseudomonadota</taxon>
        <taxon>Alphaproteobacteria</taxon>
        <taxon>Hyphomicrobiales</taxon>
        <taxon>Rhodoblastaceae</taxon>
        <taxon>Rhodoblastus</taxon>
    </lineage>
</organism>
<dbReference type="OrthoDB" id="9807112at2"/>
<feature type="domain" description="PNPLA" evidence="5">
    <location>
        <begin position="25"/>
        <end position="206"/>
    </location>
</feature>
<gene>
    <name evidence="6" type="ORF">GJ654_12125</name>
</gene>
<evidence type="ECO:0000256" key="3">
    <source>
        <dbReference type="ARBA" id="ARBA00023098"/>
    </source>
</evidence>
<evidence type="ECO:0000256" key="1">
    <source>
        <dbReference type="ARBA" id="ARBA00022801"/>
    </source>
</evidence>
<dbReference type="AlphaFoldDB" id="A0A6N8DPF6"/>
<feature type="short sequence motif" description="GXSXG" evidence="4">
    <location>
        <begin position="57"/>
        <end position="61"/>
    </location>
</feature>
<feature type="short sequence motif" description="DGA/G" evidence="4">
    <location>
        <begin position="193"/>
        <end position="195"/>
    </location>
</feature>
<comment type="caution">
    <text evidence="6">The sequence shown here is derived from an EMBL/GenBank/DDBJ whole genome shotgun (WGS) entry which is preliminary data.</text>
</comment>
<accession>A0A6N8DPF6</accession>
<dbReference type="InterPro" id="IPR002641">
    <property type="entry name" value="PNPLA_dom"/>
</dbReference>
<dbReference type="GO" id="GO:0016042">
    <property type="term" value="P:lipid catabolic process"/>
    <property type="evidence" value="ECO:0007669"/>
    <property type="project" value="UniProtKB-UniRule"/>
</dbReference>
<sequence>MGFFKHLRIRRPGPGRPWPPGRLALALQGGGSFGAFTWGALERLLEEEAISFDAISGASAGAVNAVLLASGLASGGRDGARKILDDFWTHVSHPNLFLPIARLPLDFMTKALTPYQFNPFDLNPLRDALNAHVDFELLRKANGPKLLIGATRISDAGLRIFSRDELTVDCVLASACLPLLQHSVEINGEHYWDGGYVANPPLTPLVVKTEASTVLIIQISPKRADIVPRSRADIERRIDQINFCSTLDREIDAIRQLAPLCAAGDSSGKWARLRLDRIAAENEVEALAQQSAGNLSWSFVSKLRDAGRAAAEGWIAQEA</sequence>
<reference evidence="6 7" key="1">
    <citation type="submission" date="2019-11" db="EMBL/GenBank/DDBJ databases">
        <title>Whole-genome sequence of a Rhodoblastus acidophilus DSM 142.</title>
        <authorList>
            <person name="Kyndt J.A."/>
            <person name="Meyer T.E."/>
        </authorList>
    </citation>
    <scope>NUCLEOTIDE SEQUENCE [LARGE SCALE GENOMIC DNA]</scope>
    <source>
        <strain evidence="6 7">DSM 142</strain>
    </source>
</reference>
<evidence type="ECO:0000256" key="2">
    <source>
        <dbReference type="ARBA" id="ARBA00022963"/>
    </source>
</evidence>
<evidence type="ECO:0000313" key="6">
    <source>
        <dbReference type="EMBL" id="MTV31736.1"/>
    </source>
</evidence>
<dbReference type="Gene3D" id="3.40.1090.10">
    <property type="entry name" value="Cytosolic phospholipase A2 catalytic domain"/>
    <property type="match status" value="2"/>
</dbReference>
<evidence type="ECO:0000259" key="5">
    <source>
        <dbReference type="PROSITE" id="PS51635"/>
    </source>
</evidence>
<protein>
    <submittedName>
        <fullName evidence="6">Patatin-like phospholipase family protein</fullName>
    </submittedName>
</protein>
<proteinExistence type="predicted"/>
<evidence type="ECO:0000313" key="7">
    <source>
        <dbReference type="Proteomes" id="UP000439113"/>
    </source>
</evidence>
<dbReference type="Proteomes" id="UP000439113">
    <property type="component" value="Unassembled WGS sequence"/>
</dbReference>
<dbReference type="SUPFAM" id="SSF52151">
    <property type="entry name" value="FabD/lysophospholipase-like"/>
    <property type="match status" value="1"/>
</dbReference>